<evidence type="ECO:0000313" key="4">
    <source>
        <dbReference type="Proteomes" id="UP000037035"/>
    </source>
</evidence>
<feature type="signal peptide" evidence="2">
    <location>
        <begin position="1"/>
        <end position="19"/>
    </location>
</feature>
<organism evidence="3 4">
    <name type="scientific">Puccinia sorghi</name>
    <dbReference type="NCBI Taxonomy" id="27349"/>
    <lineage>
        <taxon>Eukaryota</taxon>
        <taxon>Fungi</taxon>
        <taxon>Dikarya</taxon>
        <taxon>Basidiomycota</taxon>
        <taxon>Pucciniomycotina</taxon>
        <taxon>Pucciniomycetes</taxon>
        <taxon>Pucciniales</taxon>
        <taxon>Pucciniaceae</taxon>
        <taxon>Puccinia</taxon>
    </lineage>
</organism>
<keyword evidence="4" id="KW-1185">Reference proteome</keyword>
<name>A0A0L6UL65_9BASI</name>
<feature type="region of interest" description="Disordered" evidence="1">
    <location>
        <begin position="86"/>
        <end position="118"/>
    </location>
</feature>
<reference evidence="3 4" key="1">
    <citation type="submission" date="2015-08" db="EMBL/GenBank/DDBJ databases">
        <title>Next Generation Sequencing and Analysis of the Genome of Puccinia sorghi L Schw, the Causal Agent of Maize Common Rust.</title>
        <authorList>
            <person name="Rochi L."/>
            <person name="Burguener G."/>
            <person name="Darino M."/>
            <person name="Turjanski A."/>
            <person name="Kreff E."/>
            <person name="Dieguez M.J."/>
            <person name="Sacco F."/>
        </authorList>
    </citation>
    <scope>NUCLEOTIDE SEQUENCE [LARGE SCALE GENOMIC DNA]</scope>
    <source>
        <strain evidence="3 4">RO10H11247</strain>
    </source>
</reference>
<protein>
    <recommendedName>
        <fullName evidence="5">F-box domain-containing protein</fullName>
    </recommendedName>
</protein>
<dbReference type="STRING" id="27349.A0A0L6UL65"/>
<comment type="caution">
    <text evidence="3">The sequence shown here is derived from an EMBL/GenBank/DDBJ whole genome shotgun (WGS) entry which is preliminary data.</text>
</comment>
<feature type="chain" id="PRO_5005567972" description="F-box domain-containing protein" evidence="2">
    <location>
        <begin position="20"/>
        <end position="520"/>
    </location>
</feature>
<sequence>MFSFLLCLTPMLVIYHSRRNTTDKERPGFICSKGMASLSLSESSPARTHPVAAPQEPNKPSLANLPFEIKRWIVYWLNDLEKQDDPFDSDDSDIEEVDDDEFTDKKPPSRKSNHHNIPTPSQIANLFDFPPTCPSPSSSQQSKFQLNSIHSLALVDRTFYEICRPFIWQTLDLENDDLSKLKLLRTGVLTRQADYVRRIWWRVSMTELDEYEPEGWMGANEEKNPSQTTHEWDESARSSELLEILKMCTKTIDLDVDLRPAALDEHQQFIIQPLEPTSKFLEPITQLTQLTSISLTAPSNGPPFSEPFLVRLIKDMVHLKSFTCCLINAEAPDFENSNSITVCESPLALHLSRLSSLKEIDLHQADCFDLSWSTIEWAASLPALQAFCQKFASTLCTLELTDVPYDQGIFESGEATRTIRELGTGDYRFELPRLTTLSISNELPMAFLESFRECKNLKLFELAPSPSITTTDIERLTSSDFWPLLEKVTIATANSALSPGQLEALELFFLRKSFDEVCVV</sequence>
<dbReference type="VEuPathDB" id="FungiDB:VP01_510g1"/>
<feature type="compositionally biased region" description="Acidic residues" evidence="1">
    <location>
        <begin position="86"/>
        <end position="102"/>
    </location>
</feature>
<keyword evidence="2" id="KW-0732">Signal</keyword>
<evidence type="ECO:0000256" key="1">
    <source>
        <dbReference type="SAM" id="MobiDB-lite"/>
    </source>
</evidence>
<dbReference type="Proteomes" id="UP000037035">
    <property type="component" value="Unassembled WGS sequence"/>
</dbReference>
<dbReference type="AlphaFoldDB" id="A0A0L6UL65"/>
<proteinExistence type="predicted"/>
<gene>
    <name evidence="3" type="ORF">VP01_510g1</name>
</gene>
<evidence type="ECO:0000313" key="3">
    <source>
        <dbReference type="EMBL" id="KNZ49264.1"/>
    </source>
</evidence>
<dbReference type="OrthoDB" id="2502018at2759"/>
<evidence type="ECO:0008006" key="5">
    <source>
        <dbReference type="Google" id="ProtNLM"/>
    </source>
</evidence>
<dbReference type="EMBL" id="LAVV01010287">
    <property type="protein sequence ID" value="KNZ49264.1"/>
    <property type="molecule type" value="Genomic_DNA"/>
</dbReference>
<evidence type="ECO:0000256" key="2">
    <source>
        <dbReference type="SAM" id="SignalP"/>
    </source>
</evidence>
<accession>A0A0L6UL65</accession>